<evidence type="ECO:0000256" key="4">
    <source>
        <dbReference type="ARBA" id="ARBA00022982"/>
    </source>
</evidence>
<gene>
    <name evidence="7" type="ORF">CLV57_0793</name>
</gene>
<dbReference type="GO" id="GO:0043448">
    <property type="term" value="P:alkane catabolic process"/>
    <property type="evidence" value="ECO:0007669"/>
    <property type="project" value="TreeGrafter"/>
</dbReference>
<evidence type="ECO:0000259" key="6">
    <source>
        <dbReference type="PROSITE" id="PS50903"/>
    </source>
</evidence>
<keyword evidence="4" id="KW-0249">Electron transport</keyword>
<dbReference type="GO" id="GO:0009055">
    <property type="term" value="F:electron transfer activity"/>
    <property type="evidence" value="ECO:0007669"/>
    <property type="project" value="TreeGrafter"/>
</dbReference>
<organism evidence="7 8">
    <name type="scientific">Mucilaginibacter auburnensis</name>
    <dbReference type="NCBI Taxonomy" id="1457233"/>
    <lineage>
        <taxon>Bacteria</taxon>
        <taxon>Pseudomonadati</taxon>
        <taxon>Bacteroidota</taxon>
        <taxon>Sphingobacteriia</taxon>
        <taxon>Sphingobacteriales</taxon>
        <taxon>Sphingobacteriaceae</taxon>
        <taxon>Mucilaginibacter</taxon>
    </lineage>
</organism>
<proteinExistence type="predicted"/>
<dbReference type="InterPro" id="IPR024935">
    <property type="entry name" value="Rubredoxin_dom"/>
</dbReference>
<dbReference type="AlphaFoldDB" id="A0A2H9VSK7"/>
<dbReference type="InterPro" id="IPR024934">
    <property type="entry name" value="Rubredoxin-like_dom"/>
</dbReference>
<reference evidence="7 8" key="1">
    <citation type="submission" date="2017-11" db="EMBL/GenBank/DDBJ databases">
        <title>Genomic Encyclopedia of Archaeal and Bacterial Type Strains, Phase II (KMG-II): From Individual Species to Whole Genera.</title>
        <authorList>
            <person name="Goeker M."/>
        </authorList>
    </citation>
    <scope>NUCLEOTIDE SEQUENCE [LARGE SCALE GENOMIC DNA]</scope>
    <source>
        <strain evidence="7 8">DSM 28175</strain>
    </source>
</reference>
<feature type="domain" description="Rubredoxin-like" evidence="6">
    <location>
        <begin position="423"/>
        <end position="473"/>
    </location>
</feature>
<dbReference type="OrthoDB" id="9758182at2"/>
<dbReference type="InterPro" id="IPR050526">
    <property type="entry name" value="Rubredoxin_ET"/>
</dbReference>
<evidence type="ECO:0000256" key="1">
    <source>
        <dbReference type="ARBA" id="ARBA00001965"/>
    </source>
</evidence>
<keyword evidence="8" id="KW-1185">Reference proteome</keyword>
<protein>
    <submittedName>
        <fullName evidence="7">Rubredoxin</fullName>
    </submittedName>
</protein>
<keyword evidence="3" id="KW-0479">Metal-binding</keyword>
<evidence type="ECO:0000256" key="2">
    <source>
        <dbReference type="ARBA" id="ARBA00022448"/>
    </source>
</evidence>
<evidence type="ECO:0000256" key="3">
    <source>
        <dbReference type="ARBA" id="ARBA00022723"/>
    </source>
</evidence>
<evidence type="ECO:0000313" key="8">
    <source>
        <dbReference type="Proteomes" id="UP000242687"/>
    </source>
</evidence>
<dbReference type="Gene3D" id="2.20.28.10">
    <property type="match status" value="1"/>
</dbReference>
<dbReference type="InterPro" id="IPR005117">
    <property type="entry name" value="NiRdtase/SiRdtase_haem-b_fer"/>
</dbReference>
<dbReference type="Pfam" id="PF03460">
    <property type="entry name" value="NIR_SIR_ferr"/>
    <property type="match status" value="1"/>
</dbReference>
<name>A0A2H9VSK7_9SPHI</name>
<dbReference type="EMBL" id="PGFJ01000001">
    <property type="protein sequence ID" value="PJJ83800.1"/>
    <property type="molecule type" value="Genomic_DNA"/>
</dbReference>
<dbReference type="SUPFAM" id="SSF57802">
    <property type="entry name" value="Rubredoxin-like"/>
    <property type="match status" value="1"/>
</dbReference>
<dbReference type="GO" id="GO:0016491">
    <property type="term" value="F:oxidoreductase activity"/>
    <property type="evidence" value="ECO:0007669"/>
    <property type="project" value="InterPro"/>
</dbReference>
<dbReference type="PANTHER" id="PTHR47627">
    <property type="entry name" value="RUBREDOXIN"/>
    <property type="match status" value="1"/>
</dbReference>
<dbReference type="RefSeq" id="WP_100340040.1">
    <property type="nucleotide sequence ID" value="NZ_PGFJ01000001.1"/>
</dbReference>
<evidence type="ECO:0000256" key="5">
    <source>
        <dbReference type="ARBA" id="ARBA00023004"/>
    </source>
</evidence>
<dbReference type="Proteomes" id="UP000242687">
    <property type="component" value="Unassembled WGS sequence"/>
</dbReference>
<evidence type="ECO:0000313" key="7">
    <source>
        <dbReference type="EMBL" id="PJJ83800.1"/>
    </source>
</evidence>
<dbReference type="CDD" id="cd00730">
    <property type="entry name" value="rubredoxin"/>
    <property type="match status" value="1"/>
</dbReference>
<dbReference type="Pfam" id="PF00301">
    <property type="entry name" value="Rubredoxin"/>
    <property type="match status" value="1"/>
</dbReference>
<dbReference type="GO" id="GO:0005506">
    <property type="term" value="F:iron ion binding"/>
    <property type="evidence" value="ECO:0007669"/>
    <property type="project" value="InterPro"/>
</dbReference>
<sequence length="479" mass="55256">MEHLIKINLPGGFISAGDLYEILEIAESAGAASIRFGNRQQLYFTIAEERLEDLELDMLKSEISYEVDADQYPNIISSYVTDTIFTQFDGWLREGVYKDIFDAFDYQPQLKVNLVDNYQSFVPFFSGHINFIASGTSNYWYTYVRFPKTDILYCLPTLVYSEDIPVLAKSIEHTILNKPELFYNRTDVDTERFYTLLQKQVSVVFQPVTESLKLPDFFLPYYEGFNKYSNKYWLGVYRRNELFSIGFLKDVCLLCLKSRIGQIYTTPWKSLIIKGIDPADRNQWGLILSKYHLNIRHAANELNWQVEDVCREGLDLKLQLVRQFEEADLRTYQLSFAIKTQPKTGLQGAISIKKEKDELYSISHTRDFNPNSREEVVYADGVEQQQLSTHLIALCHSFQDMQCNAIVPETPLAEPAARTEEKELIYECSCCLTRYDKTYGDPLNDIAPGTDFEQLATYNCPVCDAPKSDFRLVSDGVDV</sequence>
<keyword evidence="5" id="KW-0408">Iron</keyword>
<accession>A0A2H9VSK7</accession>
<keyword evidence="2" id="KW-0813">Transport</keyword>
<comment type="cofactor">
    <cofactor evidence="1">
        <name>Fe(3+)</name>
        <dbReference type="ChEBI" id="CHEBI:29034"/>
    </cofactor>
</comment>
<comment type="caution">
    <text evidence="7">The sequence shown here is derived from an EMBL/GenBank/DDBJ whole genome shotgun (WGS) entry which is preliminary data.</text>
</comment>
<dbReference type="PROSITE" id="PS50903">
    <property type="entry name" value="RUBREDOXIN_LIKE"/>
    <property type="match status" value="1"/>
</dbReference>
<dbReference type="PANTHER" id="PTHR47627:SF1">
    <property type="entry name" value="RUBREDOXIN-1-RELATED"/>
    <property type="match status" value="1"/>
</dbReference>